<name>A0A1N6X8H9_9SPIO</name>
<keyword evidence="5" id="KW-1185">Reference proteome</keyword>
<protein>
    <submittedName>
        <fullName evidence="4">VWFA-related domain-containing protein</fullName>
    </submittedName>
</protein>
<dbReference type="AlphaFoldDB" id="A0A1N6X8H9"/>
<feature type="domain" description="VWFA" evidence="3">
    <location>
        <begin position="161"/>
        <end position="268"/>
    </location>
</feature>
<keyword evidence="1" id="KW-0812">Transmembrane</keyword>
<dbReference type="Gene3D" id="3.40.50.410">
    <property type="entry name" value="von Willebrand factor, type A domain"/>
    <property type="match status" value="1"/>
</dbReference>
<organism evidence="4 5">
    <name type="scientific">Alkalispirochaeta americana</name>
    <dbReference type="NCBI Taxonomy" id="159291"/>
    <lineage>
        <taxon>Bacteria</taxon>
        <taxon>Pseudomonadati</taxon>
        <taxon>Spirochaetota</taxon>
        <taxon>Spirochaetia</taxon>
        <taxon>Spirochaetales</taxon>
        <taxon>Spirochaetaceae</taxon>
        <taxon>Alkalispirochaeta</taxon>
    </lineage>
</organism>
<dbReference type="OrthoDB" id="369060at2"/>
<dbReference type="InterPro" id="IPR036465">
    <property type="entry name" value="vWFA_dom_sf"/>
</dbReference>
<dbReference type="Pfam" id="PF00092">
    <property type="entry name" value="VWA"/>
    <property type="match status" value="1"/>
</dbReference>
<proteinExistence type="predicted"/>
<dbReference type="PROSITE" id="PS50234">
    <property type="entry name" value="VWFA"/>
    <property type="match status" value="1"/>
</dbReference>
<dbReference type="SUPFAM" id="SSF53300">
    <property type="entry name" value="vWA-like"/>
    <property type="match status" value="1"/>
</dbReference>
<evidence type="ECO:0000256" key="1">
    <source>
        <dbReference type="SAM" id="Phobius"/>
    </source>
</evidence>
<evidence type="ECO:0000313" key="4">
    <source>
        <dbReference type="EMBL" id="SIQ98570.1"/>
    </source>
</evidence>
<keyword evidence="1" id="KW-0472">Membrane</keyword>
<gene>
    <name evidence="4" type="ORF">SAMN05920897_12115</name>
</gene>
<dbReference type="RefSeq" id="WP_083944032.1">
    <property type="nucleotide sequence ID" value="NZ_FTMS01000021.1"/>
</dbReference>
<keyword evidence="2" id="KW-0732">Signal</keyword>
<dbReference type="CDD" id="cd00198">
    <property type="entry name" value="vWFA"/>
    <property type="match status" value="1"/>
</dbReference>
<feature type="chain" id="PRO_5013201584" evidence="2">
    <location>
        <begin position="26"/>
        <end position="388"/>
    </location>
</feature>
<keyword evidence="1" id="KW-1133">Transmembrane helix</keyword>
<feature type="transmembrane region" description="Helical" evidence="1">
    <location>
        <begin position="316"/>
        <end position="340"/>
    </location>
</feature>
<evidence type="ECO:0000256" key="2">
    <source>
        <dbReference type="SAM" id="SignalP"/>
    </source>
</evidence>
<evidence type="ECO:0000259" key="3">
    <source>
        <dbReference type="PROSITE" id="PS50234"/>
    </source>
</evidence>
<evidence type="ECO:0000313" key="5">
    <source>
        <dbReference type="Proteomes" id="UP000186400"/>
    </source>
</evidence>
<accession>A0A1N6X8H9</accession>
<dbReference type="SMART" id="SM00327">
    <property type="entry name" value="VWA"/>
    <property type="match status" value="1"/>
</dbReference>
<feature type="signal peptide" evidence="2">
    <location>
        <begin position="1"/>
        <end position="25"/>
    </location>
</feature>
<dbReference type="EMBL" id="FTMS01000021">
    <property type="protein sequence ID" value="SIQ98570.1"/>
    <property type="molecule type" value="Genomic_DNA"/>
</dbReference>
<sequence>MMITTTKRVYLSMLLGVVLAGGVFTQTPDPHELRIDQIVNKDYPNLKVYVSVEDESGDPLPTLVRGNFQARVDAQDPLERLRVESFRLTEEPVAYSVLLSVSGRLERALYYREEAILSIMDVMKDDDRLSVYTVGTEALPVFEYKTREEINTEAIRDISVTDDSPNLYDAITGVYMRKRNEALRHIDRKVIIVISDGRDANSRFDRDTLLRRAAEVNVPLYSLGVSVIGANLDRLNGLSDATGGSYQFVLQNQYDQIPARVRRMMQQIHHGYVLGFRVRGVPADDEYHQLMIGVTDREVELRSFKNFVARKVPFPFWLRIVIVCVAVVTILLLLVILFFYRRAERKKMGITKRKCPDCKRRMKDDWEFCPFCRYMPPKKKKRKDSTEG</sequence>
<reference evidence="4 5" key="1">
    <citation type="submission" date="2017-01" db="EMBL/GenBank/DDBJ databases">
        <authorList>
            <person name="Mah S.A."/>
            <person name="Swanson W.J."/>
            <person name="Moy G.W."/>
            <person name="Vacquier V.D."/>
        </authorList>
    </citation>
    <scope>NUCLEOTIDE SEQUENCE [LARGE SCALE GENOMIC DNA]</scope>
    <source>
        <strain evidence="4 5">ASpG1</strain>
    </source>
</reference>
<dbReference type="InterPro" id="IPR002035">
    <property type="entry name" value="VWF_A"/>
</dbReference>
<dbReference type="Proteomes" id="UP000186400">
    <property type="component" value="Unassembled WGS sequence"/>
</dbReference>
<dbReference type="STRING" id="159291.SAMN05920897_12115"/>